<dbReference type="Gene3D" id="2.30.110.10">
    <property type="entry name" value="Electron Transport, Fmn-binding Protein, Chain A"/>
    <property type="match status" value="1"/>
</dbReference>
<sequence length="153" mass="16818">MASWRNIEQDAPDFAKRVQERFGAGTNKTIATLRRDGSPRISASELEFSDGEITLGMMGGSMKLLDVRRDPRIAVHSPTLEPPADDPTSWPGDAKLAGTVVAIDPPADSPHEGAGFFRIDITELVLTYVGTPADHLVIESWHPDSGWRRRTRL</sequence>
<dbReference type="RefSeq" id="WP_192764919.1">
    <property type="nucleotide sequence ID" value="NZ_JADBEB010000001.1"/>
</dbReference>
<dbReference type="AlphaFoldDB" id="A0A927LXX9"/>
<protein>
    <recommendedName>
        <fullName evidence="3">Pyridoxamine 5-phosphate oxidase</fullName>
    </recommendedName>
</protein>
<dbReference type="Proteomes" id="UP000649753">
    <property type="component" value="Unassembled WGS sequence"/>
</dbReference>
<evidence type="ECO:0000313" key="1">
    <source>
        <dbReference type="EMBL" id="MBE1484578.1"/>
    </source>
</evidence>
<evidence type="ECO:0000313" key="2">
    <source>
        <dbReference type="Proteomes" id="UP000649753"/>
    </source>
</evidence>
<dbReference type="EMBL" id="JADBEB010000001">
    <property type="protein sequence ID" value="MBE1484578.1"/>
    <property type="molecule type" value="Genomic_DNA"/>
</dbReference>
<dbReference type="InterPro" id="IPR012349">
    <property type="entry name" value="Split_barrel_FMN-bd"/>
</dbReference>
<dbReference type="SUPFAM" id="SSF50475">
    <property type="entry name" value="FMN-binding split barrel"/>
    <property type="match status" value="1"/>
</dbReference>
<gene>
    <name evidence="1" type="ORF">H4W31_000216</name>
</gene>
<organism evidence="1 2">
    <name type="scientific">Plantactinospora soyae</name>
    <dbReference type="NCBI Taxonomy" id="1544732"/>
    <lineage>
        <taxon>Bacteria</taxon>
        <taxon>Bacillati</taxon>
        <taxon>Actinomycetota</taxon>
        <taxon>Actinomycetes</taxon>
        <taxon>Micromonosporales</taxon>
        <taxon>Micromonosporaceae</taxon>
        <taxon>Plantactinospora</taxon>
    </lineage>
</organism>
<comment type="caution">
    <text evidence="1">The sequence shown here is derived from an EMBL/GenBank/DDBJ whole genome shotgun (WGS) entry which is preliminary data.</text>
</comment>
<proteinExistence type="predicted"/>
<name>A0A927LXX9_9ACTN</name>
<evidence type="ECO:0008006" key="3">
    <source>
        <dbReference type="Google" id="ProtNLM"/>
    </source>
</evidence>
<keyword evidence="2" id="KW-1185">Reference proteome</keyword>
<accession>A0A927LXX9</accession>
<reference evidence="1" key="1">
    <citation type="submission" date="2020-10" db="EMBL/GenBank/DDBJ databases">
        <title>Sequencing the genomes of 1000 actinobacteria strains.</title>
        <authorList>
            <person name="Klenk H.-P."/>
        </authorList>
    </citation>
    <scope>NUCLEOTIDE SEQUENCE</scope>
    <source>
        <strain evidence="1">DSM 46832</strain>
    </source>
</reference>